<dbReference type="CDD" id="cd09272">
    <property type="entry name" value="RNase_HI_RT_Ty1"/>
    <property type="match status" value="1"/>
</dbReference>
<name>A0A314LD07_NICAT</name>
<gene>
    <name evidence="1" type="primary">POLX_52</name>
    <name evidence="1" type="ORF">A4A49_64910</name>
</gene>
<dbReference type="PANTHER" id="PTHR11439:SF467">
    <property type="entry name" value="INTEGRASE CATALYTIC DOMAIN-CONTAINING PROTEIN"/>
    <property type="match status" value="1"/>
</dbReference>
<accession>A0A314LD07</accession>
<evidence type="ECO:0000313" key="1">
    <source>
        <dbReference type="EMBL" id="OIT39525.1"/>
    </source>
</evidence>
<feature type="non-terminal residue" evidence="1">
    <location>
        <position position="1"/>
    </location>
</feature>
<organism evidence="1 2">
    <name type="scientific">Nicotiana attenuata</name>
    <name type="common">Coyote tobacco</name>
    <dbReference type="NCBI Taxonomy" id="49451"/>
    <lineage>
        <taxon>Eukaryota</taxon>
        <taxon>Viridiplantae</taxon>
        <taxon>Streptophyta</taxon>
        <taxon>Embryophyta</taxon>
        <taxon>Tracheophyta</taxon>
        <taxon>Spermatophyta</taxon>
        <taxon>Magnoliopsida</taxon>
        <taxon>eudicotyledons</taxon>
        <taxon>Gunneridae</taxon>
        <taxon>Pentapetalae</taxon>
        <taxon>asterids</taxon>
        <taxon>lamiids</taxon>
        <taxon>Solanales</taxon>
        <taxon>Solanaceae</taxon>
        <taxon>Nicotianoideae</taxon>
        <taxon>Nicotianeae</taxon>
        <taxon>Nicotiana</taxon>
    </lineage>
</organism>
<dbReference type="PANTHER" id="PTHR11439">
    <property type="entry name" value="GAG-POL-RELATED RETROTRANSPOSON"/>
    <property type="match status" value="1"/>
</dbReference>
<sequence length="112" mass="13079">LEFEFVACASAVQEAVWLKRFFEHLDITKNSQGPMTLYCDSQAAIAYTKDPKYHSKTKHIDIMYNFVRDMVASEEINLQYIPTRSMIADPFTKVISRDLFEKHVMDLGLRRI</sequence>
<dbReference type="STRING" id="49451.A0A314LD07"/>
<protein>
    <submittedName>
        <fullName evidence="1">Retrovirus-related pol polyprotein from transposon tnt 1-94</fullName>
    </submittedName>
</protein>
<evidence type="ECO:0000313" key="2">
    <source>
        <dbReference type="Proteomes" id="UP000187609"/>
    </source>
</evidence>
<dbReference type="Proteomes" id="UP000187609">
    <property type="component" value="Unassembled WGS sequence"/>
</dbReference>
<keyword evidence="2" id="KW-1185">Reference proteome</keyword>
<dbReference type="EMBL" id="MJEQ01000098">
    <property type="protein sequence ID" value="OIT39525.1"/>
    <property type="molecule type" value="Genomic_DNA"/>
</dbReference>
<reference evidence="1" key="1">
    <citation type="submission" date="2016-11" db="EMBL/GenBank/DDBJ databases">
        <title>The genome of Nicotiana attenuata.</title>
        <authorList>
            <person name="Xu S."/>
            <person name="Brockmoeller T."/>
            <person name="Gaquerel E."/>
            <person name="Navarro A."/>
            <person name="Kuhl H."/>
            <person name="Gase K."/>
            <person name="Ling Z."/>
            <person name="Zhou W."/>
            <person name="Kreitzer C."/>
            <person name="Stanke M."/>
            <person name="Tang H."/>
            <person name="Lyons E."/>
            <person name="Pandey P."/>
            <person name="Pandey S.P."/>
            <person name="Timmermann B."/>
            <person name="Baldwin I.T."/>
        </authorList>
    </citation>
    <scope>NUCLEOTIDE SEQUENCE [LARGE SCALE GENOMIC DNA]</scope>
    <source>
        <strain evidence="1">UT</strain>
    </source>
</reference>
<comment type="caution">
    <text evidence="1">The sequence shown here is derived from an EMBL/GenBank/DDBJ whole genome shotgun (WGS) entry which is preliminary data.</text>
</comment>
<dbReference type="AlphaFoldDB" id="A0A314LD07"/>
<proteinExistence type="predicted"/>